<comment type="caution">
    <text evidence="2">The sequence shown here is derived from an EMBL/GenBank/DDBJ whole genome shotgun (WGS) entry which is preliminary data.</text>
</comment>
<gene>
    <name evidence="2" type="ORF">E5676_scaffold110G001140</name>
</gene>
<organism evidence="2 3">
    <name type="scientific">Cucumis melo var. makuwa</name>
    <name type="common">Oriental melon</name>
    <dbReference type="NCBI Taxonomy" id="1194695"/>
    <lineage>
        <taxon>Eukaryota</taxon>
        <taxon>Viridiplantae</taxon>
        <taxon>Streptophyta</taxon>
        <taxon>Embryophyta</taxon>
        <taxon>Tracheophyta</taxon>
        <taxon>Spermatophyta</taxon>
        <taxon>Magnoliopsida</taxon>
        <taxon>eudicotyledons</taxon>
        <taxon>Gunneridae</taxon>
        <taxon>Pentapetalae</taxon>
        <taxon>rosids</taxon>
        <taxon>fabids</taxon>
        <taxon>Cucurbitales</taxon>
        <taxon>Cucurbitaceae</taxon>
        <taxon>Benincaseae</taxon>
        <taxon>Cucumis</taxon>
    </lineage>
</organism>
<feature type="domain" description="Reverse transcriptase Ty1/copia-type" evidence="1">
    <location>
        <begin position="3"/>
        <end position="71"/>
    </location>
</feature>
<accession>A0A5D3BBU3</accession>
<dbReference type="EMBL" id="SSTD01020080">
    <property type="protein sequence ID" value="TYJ95828.1"/>
    <property type="molecule type" value="Genomic_DNA"/>
</dbReference>
<protein>
    <submittedName>
        <fullName evidence="2">Putative mitochondrial protein</fullName>
    </submittedName>
</protein>
<evidence type="ECO:0000313" key="2">
    <source>
        <dbReference type="EMBL" id="TYJ95828.1"/>
    </source>
</evidence>
<dbReference type="InterPro" id="IPR013103">
    <property type="entry name" value="RVT_2"/>
</dbReference>
<name>A0A5D3BBU3_CUCMM</name>
<reference evidence="2 3" key="1">
    <citation type="submission" date="2019-08" db="EMBL/GenBank/DDBJ databases">
        <title>Draft genome sequences of two oriental melons (Cucumis melo L. var makuwa).</title>
        <authorList>
            <person name="Kwon S.-Y."/>
        </authorList>
    </citation>
    <scope>NUCLEOTIDE SEQUENCE [LARGE SCALE GENOMIC DNA]</scope>
    <source>
        <strain evidence="3">cv. Chang Bougi</strain>
        <tissue evidence="2">Leaf</tissue>
    </source>
</reference>
<dbReference type="Proteomes" id="UP000321947">
    <property type="component" value="Unassembled WGS sequence"/>
</dbReference>
<sequence>MGDSEKILDDLIKALNSAFALKDLGALSYFLRVEVLYPTNGGMFLSQAKYITDLLQKTKMIEAKPISTPMVSGQCSTNLSIVGFDDADWASDLDDRKSTSGYCVYFGITLSQPLVLWCDNLSAVHLSANPILH</sequence>
<evidence type="ECO:0000313" key="3">
    <source>
        <dbReference type="Proteomes" id="UP000321947"/>
    </source>
</evidence>
<proteinExistence type="predicted"/>
<dbReference type="AlphaFoldDB" id="A0A5D3BBU3"/>
<dbReference type="Pfam" id="PF07727">
    <property type="entry name" value="RVT_2"/>
    <property type="match status" value="1"/>
</dbReference>
<evidence type="ECO:0000259" key="1">
    <source>
        <dbReference type="Pfam" id="PF07727"/>
    </source>
</evidence>